<dbReference type="RefSeq" id="WP_072365439.1">
    <property type="nucleotide sequence ID" value="NZ_CP139972.1"/>
</dbReference>
<dbReference type="PANTHER" id="PTHR30050">
    <property type="entry name" value="CHROMOSOMAL REPLICATION INITIATOR PROTEIN DNAA"/>
    <property type="match status" value="1"/>
</dbReference>
<dbReference type="Proteomes" id="UP000183788">
    <property type="component" value="Unassembled WGS sequence"/>
</dbReference>
<keyword evidence="8" id="KW-1185">Reference proteome</keyword>
<dbReference type="EMBL" id="CP140154">
    <property type="protein sequence ID" value="WQG86865.1"/>
    <property type="molecule type" value="Genomic_DNA"/>
</dbReference>
<dbReference type="OrthoDB" id="8064373at2"/>
<dbReference type="GO" id="GO:0005524">
    <property type="term" value="F:ATP binding"/>
    <property type="evidence" value="ECO:0007669"/>
    <property type="project" value="UniProtKB-KW"/>
</dbReference>
<gene>
    <name evidence="6" type="primary">istB</name>
    <name evidence="5" type="ORF">SAMN05661012_05888</name>
    <name evidence="6" type="ORF">SR876_18260</name>
</gene>
<dbReference type="InterPro" id="IPR028350">
    <property type="entry name" value="DNAC/IstB-like"/>
</dbReference>
<evidence type="ECO:0000256" key="1">
    <source>
        <dbReference type="ARBA" id="ARBA00008059"/>
    </source>
</evidence>
<evidence type="ECO:0000313" key="5">
    <source>
        <dbReference type="EMBL" id="SFW86455.1"/>
    </source>
</evidence>
<keyword evidence="2" id="KW-0547">Nucleotide-binding</keyword>
<dbReference type="PIRSF" id="PIRSF003073">
    <property type="entry name" value="DNAC_TnpB_IstB"/>
    <property type="match status" value="1"/>
</dbReference>
<accession>A0A1K1SQV3</accession>
<evidence type="ECO:0000259" key="4">
    <source>
        <dbReference type="SMART" id="SM00382"/>
    </source>
</evidence>
<dbReference type="CDD" id="cd00009">
    <property type="entry name" value="AAA"/>
    <property type="match status" value="1"/>
</dbReference>
<organism evidence="5 7">
    <name type="scientific">Chitinophaga sancti</name>
    <dbReference type="NCBI Taxonomy" id="1004"/>
    <lineage>
        <taxon>Bacteria</taxon>
        <taxon>Pseudomonadati</taxon>
        <taxon>Bacteroidota</taxon>
        <taxon>Chitinophagia</taxon>
        <taxon>Chitinophagales</taxon>
        <taxon>Chitinophagaceae</taxon>
        <taxon>Chitinophaga</taxon>
    </lineage>
</organism>
<dbReference type="NCBIfam" id="NF038214">
    <property type="entry name" value="IS21_help_AAA"/>
    <property type="match status" value="1"/>
</dbReference>
<dbReference type="Proteomes" id="UP001326715">
    <property type="component" value="Chromosome"/>
</dbReference>
<evidence type="ECO:0000256" key="3">
    <source>
        <dbReference type="ARBA" id="ARBA00022840"/>
    </source>
</evidence>
<dbReference type="STRING" id="1004.SAMN05661012_05888"/>
<reference evidence="6 8" key="2">
    <citation type="submission" date="2023-11" db="EMBL/GenBank/DDBJ databases">
        <title>MicrobeMod: A computational toolkit for identifying prokaryotic methylation and restriction-modification with nanopore sequencing.</title>
        <authorList>
            <person name="Crits-Christoph A."/>
            <person name="Kang S.C."/>
            <person name="Lee H."/>
            <person name="Ostrov N."/>
        </authorList>
    </citation>
    <scope>NUCLEOTIDE SEQUENCE [LARGE SCALE GENOMIC DNA]</scope>
    <source>
        <strain evidence="6 8">ATCC 23090</strain>
    </source>
</reference>
<evidence type="ECO:0000313" key="8">
    <source>
        <dbReference type="Proteomes" id="UP001326715"/>
    </source>
</evidence>
<protein>
    <submittedName>
        <fullName evidence="5">DNA replication protein DnaC</fullName>
    </submittedName>
    <submittedName>
        <fullName evidence="6">IS21-like element helper ATPase IstB</fullName>
    </submittedName>
</protein>
<reference evidence="5 7" key="1">
    <citation type="submission" date="2016-11" db="EMBL/GenBank/DDBJ databases">
        <authorList>
            <person name="Jaros S."/>
            <person name="Januszkiewicz K."/>
            <person name="Wedrychowicz H."/>
        </authorList>
    </citation>
    <scope>NUCLEOTIDE SEQUENCE [LARGE SCALE GENOMIC DNA]</scope>
    <source>
        <strain evidence="5 7">DSM 784</strain>
    </source>
</reference>
<feature type="domain" description="AAA+ ATPase" evidence="4">
    <location>
        <begin position="99"/>
        <end position="231"/>
    </location>
</feature>
<name>A0A1K1SQV3_9BACT</name>
<dbReference type="InterPro" id="IPR047661">
    <property type="entry name" value="IstB"/>
</dbReference>
<dbReference type="GO" id="GO:0006260">
    <property type="term" value="P:DNA replication"/>
    <property type="evidence" value="ECO:0007669"/>
    <property type="project" value="TreeGrafter"/>
</dbReference>
<keyword evidence="3" id="KW-0067">ATP-binding</keyword>
<evidence type="ECO:0000313" key="7">
    <source>
        <dbReference type="Proteomes" id="UP000183788"/>
    </source>
</evidence>
<dbReference type="SUPFAM" id="SSF52540">
    <property type="entry name" value="P-loop containing nucleoside triphosphate hydrolases"/>
    <property type="match status" value="1"/>
</dbReference>
<dbReference type="InterPro" id="IPR027417">
    <property type="entry name" value="P-loop_NTPase"/>
</dbReference>
<proteinExistence type="inferred from homology"/>
<comment type="similarity">
    <text evidence="1">Belongs to the IS21/IS1162 putative ATP-binding protein family.</text>
</comment>
<dbReference type="AlphaFoldDB" id="A0A1K1SQV3"/>
<sequence length="251" mass="28832">MKSKEKINGHCRQLRLGAIGSQVESIADNASAEGISYLEFAEKLLDIEIQHRNLKDMERKTKEARLPITHNLQEYDCSLVEGMPASRLEQLKELTWLDQKFNLIVLGPNGIGKSFLSAGLCHHALKNGYRAYFRAMDEIMTMLRTRDISKPAMADYKRLQKAHLVVIDDIMMIDIARNEANAFFHFINMLHEKTSFIITTNKSPKEWAETIGDEVITTAILDRILYRCEILKLNGESFRLKNRKTIFTSID</sequence>
<dbReference type="Pfam" id="PF01695">
    <property type="entry name" value="IstB_IS21"/>
    <property type="match status" value="1"/>
</dbReference>
<dbReference type="PANTHER" id="PTHR30050:SF4">
    <property type="entry name" value="ATP-BINDING PROTEIN RV3427C IN INSERTION SEQUENCE-RELATED"/>
    <property type="match status" value="1"/>
</dbReference>
<evidence type="ECO:0000313" key="6">
    <source>
        <dbReference type="EMBL" id="WQG86865.1"/>
    </source>
</evidence>
<dbReference type="Gene3D" id="3.40.50.300">
    <property type="entry name" value="P-loop containing nucleotide triphosphate hydrolases"/>
    <property type="match status" value="1"/>
</dbReference>
<evidence type="ECO:0000256" key="2">
    <source>
        <dbReference type="ARBA" id="ARBA00022741"/>
    </source>
</evidence>
<dbReference type="SMART" id="SM00382">
    <property type="entry name" value="AAA"/>
    <property type="match status" value="1"/>
</dbReference>
<dbReference type="EMBL" id="FPIZ01000029">
    <property type="protein sequence ID" value="SFW86455.1"/>
    <property type="molecule type" value="Genomic_DNA"/>
</dbReference>
<dbReference type="InterPro" id="IPR002611">
    <property type="entry name" value="IstB_ATP-bd"/>
</dbReference>
<dbReference type="InterPro" id="IPR003593">
    <property type="entry name" value="AAA+_ATPase"/>
</dbReference>